<keyword evidence="1" id="KW-1133">Transmembrane helix</keyword>
<dbReference type="STRING" id="1299341.SAMN05444005_101534"/>
<organism evidence="2 3">
    <name type="scientific">Flavobacterium urocaniciphilum</name>
    <dbReference type="NCBI Taxonomy" id="1299341"/>
    <lineage>
        <taxon>Bacteria</taxon>
        <taxon>Pseudomonadati</taxon>
        <taxon>Bacteroidota</taxon>
        <taxon>Flavobacteriia</taxon>
        <taxon>Flavobacteriales</taxon>
        <taxon>Flavobacteriaceae</taxon>
        <taxon>Flavobacterium</taxon>
    </lineage>
</organism>
<reference evidence="2 3" key="1">
    <citation type="submission" date="2016-10" db="EMBL/GenBank/DDBJ databases">
        <authorList>
            <person name="de Groot N.N."/>
        </authorList>
    </citation>
    <scope>NUCLEOTIDE SEQUENCE [LARGE SCALE GENOMIC DNA]</scope>
    <source>
        <strain evidence="2 3">DSM 27078</strain>
    </source>
</reference>
<evidence type="ECO:0000313" key="3">
    <source>
        <dbReference type="Proteomes" id="UP000198648"/>
    </source>
</evidence>
<protein>
    <submittedName>
        <fullName evidence="2">Uncharacterized protein</fullName>
    </submittedName>
</protein>
<keyword evidence="1" id="KW-0472">Membrane</keyword>
<keyword evidence="3" id="KW-1185">Reference proteome</keyword>
<keyword evidence="1" id="KW-0812">Transmembrane</keyword>
<dbReference type="EMBL" id="FOEI01000001">
    <property type="protein sequence ID" value="SEP60314.1"/>
    <property type="molecule type" value="Genomic_DNA"/>
</dbReference>
<sequence length="56" mass="6696">MFEFQQYLGFILFLTILTIGFWLMFFLVGFVQYWIGGSIIELIKEKKAKKLAEQEK</sequence>
<proteinExistence type="predicted"/>
<gene>
    <name evidence="2" type="ORF">SAMN05444005_101534</name>
</gene>
<evidence type="ECO:0000256" key="1">
    <source>
        <dbReference type="SAM" id="Phobius"/>
    </source>
</evidence>
<dbReference type="Proteomes" id="UP000198648">
    <property type="component" value="Unassembled WGS sequence"/>
</dbReference>
<feature type="transmembrane region" description="Helical" evidence="1">
    <location>
        <begin position="7"/>
        <end position="35"/>
    </location>
</feature>
<dbReference type="AlphaFoldDB" id="A0A1H8Z7A6"/>
<accession>A0A1H8Z7A6</accession>
<name>A0A1H8Z7A6_9FLAO</name>
<evidence type="ECO:0000313" key="2">
    <source>
        <dbReference type="EMBL" id="SEP60314.1"/>
    </source>
</evidence>
<dbReference type="RefSeq" id="WP_091464766.1">
    <property type="nucleotide sequence ID" value="NZ_FOEI01000001.1"/>
</dbReference>